<dbReference type="InterPro" id="IPR032675">
    <property type="entry name" value="LRR_dom_sf"/>
</dbReference>
<feature type="region of interest" description="Disordered" evidence="6">
    <location>
        <begin position="89"/>
        <end position="114"/>
    </location>
</feature>
<accession>A0A0S3RV61</accession>
<keyword evidence="2" id="KW-0433">Leucine-rich repeat</keyword>
<evidence type="ECO:0000256" key="5">
    <source>
        <dbReference type="ARBA" id="ARBA00023170"/>
    </source>
</evidence>
<name>A0A0S3RV61_PHAAN</name>
<keyword evidence="3" id="KW-0732">Signal</keyword>
<dbReference type="PANTHER" id="PTHR48053">
    <property type="entry name" value="LEUCINE RICH REPEAT FAMILY PROTEIN, EXPRESSED"/>
    <property type="match status" value="1"/>
</dbReference>
<dbReference type="InterPro" id="IPR051716">
    <property type="entry name" value="Plant_RL_S/T_kinase"/>
</dbReference>
<dbReference type="AlphaFoldDB" id="A0A0S3RV61"/>
<evidence type="ECO:0000256" key="4">
    <source>
        <dbReference type="ARBA" id="ARBA00022737"/>
    </source>
</evidence>
<dbReference type="GO" id="GO:0016020">
    <property type="term" value="C:membrane"/>
    <property type="evidence" value="ECO:0007669"/>
    <property type="project" value="UniProtKB-SubCell"/>
</dbReference>
<sequence>MFRKSSLEAIQNNSQGNIPREIGGLVSLEKLNLSYNNFNGEIPKEIEDLKSIAILDLSWNQFEGNRPSSLGQLQVLRKMDLSSNMLTRKVPPDLEIPSRAKTKPKNGKSFPEGPLEDLAGIKPSFYQSNISSSSSRLDTQVMLNPVSSNSVQPYRSVKNTI</sequence>
<dbReference type="Pfam" id="PF00560">
    <property type="entry name" value="LRR_1"/>
    <property type="match status" value="1"/>
</dbReference>
<protein>
    <recommendedName>
        <fullName evidence="9">Leucine-rich repeat-containing N-terminal plant-type domain-containing protein</fullName>
    </recommendedName>
</protein>
<dbReference type="Gene3D" id="3.80.10.10">
    <property type="entry name" value="Ribonuclease Inhibitor"/>
    <property type="match status" value="1"/>
</dbReference>
<evidence type="ECO:0000313" key="7">
    <source>
        <dbReference type="EMBL" id="BAT84319.1"/>
    </source>
</evidence>
<dbReference type="SUPFAM" id="SSF52058">
    <property type="entry name" value="L domain-like"/>
    <property type="match status" value="1"/>
</dbReference>
<evidence type="ECO:0008006" key="9">
    <source>
        <dbReference type="Google" id="ProtNLM"/>
    </source>
</evidence>
<proteinExistence type="predicted"/>
<dbReference type="EMBL" id="AP015037">
    <property type="protein sequence ID" value="BAT84319.1"/>
    <property type="molecule type" value="Genomic_DNA"/>
</dbReference>
<reference evidence="7 8" key="1">
    <citation type="journal article" date="2015" name="Sci. Rep.">
        <title>The power of single molecule real-time sequencing technology in the de novo assembly of a eukaryotic genome.</title>
        <authorList>
            <person name="Sakai H."/>
            <person name="Naito K."/>
            <person name="Ogiso-Tanaka E."/>
            <person name="Takahashi Y."/>
            <person name="Iseki K."/>
            <person name="Muto C."/>
            <person name="Satou K."/>
            <person name="Teruya K."/>
            <person name="Shiroma A."/>
            <person name="Shimoji M."/>
            <person name="Hirano T."/>
            <person name="Itoh T."/>
            <person name="Kaga A."/>
            <person name="Tomooka N."/>
        </authorList>
    </citation>
    <scope>NUCLEOTIDE SEQUENCE [LARGE SCALE GENOMIC DNA]</scope>
    <source>
        <strain evidence="8">cv. Shumari</strain>
    </source>
</reference>
<evidence type="ECO:0000313" key="8">
    <source>
        <dbReference type="Proteomes" id="UP000291084"/>
    </source>
</evidence>
<keyword evidence="4" id="KW-0677">Repeat</keyword>
<evidence type="ECO:0000256" key="2">
    <source>
        <dbReference type="ARBA" id="ARBA00022614"/>
    </source>
</evidence>
<keyword evidence="8" id="KW-1185">Reference proteome</keyword>
<keyword evidence="5" id="KW-0675">Receptor</keyword>
<comment type="subcellular location">
    <subcellularLocation>
        <location evidence="1">Membrane</location>
        <topology evidence="1">Single-pass type I membrane protein</topology>
    </subcellularLocation>
</comment>
<dbReference type="Pfam" id="PF13855">
    <property type="entry name" value="LRR_8"/>
    <property type="match status" value="1"/>
</dbReference>
<gene>
    <name evidence="7" type="primary">Vigan.04G165100</name>
    <name evidence="7" type="ORF">VIGAN_04165100</name>
</gene>
<dbReference type="PANTHER" id="PTHR48053:SF164">
    <property type="entry name" value="LEUCINE-RICH REPEAT-CONTAINING N-TERMINAL PLANT-TYPE DOMAIN-CONTAINING PROTEIN"/>
    <property type="match status" value="1"/>
</dbReference>
<evidence type="ECO:0000256" key="6">
    <source>
        <dbReference type="SAM" id="MobiDB-lite"/>
    </source>
</evidence>
<dbReference type="FunFam" id="3.80.10.10:FF:000383">
    <property type="entry name" value="Leucine-rich repeat receptor protein kinase EMS1"/>
    <property type="match status" value="1"/>
</dbReference>
<dbReference type="Proteomes" id="UP000291084">
    <property type="component" value="Chromosome 4"/>
</dbReference>
<organism evidence="7 8">
    <name type="scientific">Vigna angularis var. angularis</name>
    <dbReference type="NCBI Taxonomy" id="157739"/>
    <lineage>
        <taxon>Eukaryota</taxon>
        <taxon>Viridiplantae</taxon>
        <taxon>Streptophyta</taxon>
        <taxon>Embryophyta</taxon>
        <taxon>Tracheophyta</taxon>
        <taxon>Spermatophyta</taxon>
        <taxon>Magnoliopsida</taxon>
        <taxon>eudicotyledons</taxon>
        <taxon>Gunneridae</taxon>
        <taxon>Pentapetalae</taxon>
        <taxon>rosids</taxon>
        <taxon>fabids</taxon>
        <taxon>Fabales</taxon>
        <taxon>Fabaceae</taxon>
        <taxon>Papilionoideae</taxon>
        <taxon>50 kb inversion clade</taxon>
        <taxon>NPAAA clade</taxon>
        <taxon>indigoferoid/millettioid clade</taxon>
        <taxon>Phaseoleae</taxon>
        <taxon>Vigna</taxon>
    </lineage>
</organism>
<evidence type="ECO:0000256" key="3">
    <source>
        <dbReference type="ARBA" id="ARBA00022729"/>
    </source>
</evidence>
<evidence type="ECO:0000256" key="1">
    <source>
        <dbReference type="ARBA" id="ARBA00004479"/>
    </source>
</evidence>
<dbReference type="InterPro" id="IPR001611">
    <property type="entry name" value="Leu-rich_rpt"/>
</dbReference>